<gene>
    <name evidence="1" type="ORF">EGW08_020925</name>
</gene>
<dbReference type="EMBL" id="RQTK01001234">
    <property type="protein sequence ID" value="RUS71317.1"/>
    <property type="molecule type" value="Genomic_DNA"/>
</dbReference>
<name>A0A3S1BNT2_ELYCH</name>
<dbReference type="SUPFAM" id="SSF54637">
    <property type="entry name" value="Thioesterase/thiol ester dehydrase-isomerase"/>
    <property type="match status" value="2"/>
</dbReference>
<comment type="caution">
    <text evidence="1">The sequence shown here is derived from an EMBL/GenBank/DDBJ whole genome shotgun (WGS) entry which is preliminary data.</text>
</comment>
<dbReference type="Gene3D" id="3.10.129.10">
    <property type="entry name" value="Hotdog Thioesterase"/>
    <property type="match status" value="2"/>
</dbReference>
<protein>
    <submittedName>
        <fullName evidence="1">Uncharacterized protein</fullName>
    </submittedName>
</protein>
<sequence>MARNKTTKNYDEFQLIYRQAYPNAVVTLINPGHCETEASGVFNSASFNPNGHLSVRAILDLYDINGYSRSEHTDSHYLDPDLLGCLVFIGSLRLTCEPELYDCSLTKQPVKVVNNLVYIGKSSIKTRIRIHFPEVEKPVAELELGIIFVDPKTRKPSVLPDWWRAKHAPYCEAGGGPIPPPTSDPNLWTGKYVRQEDIYVQIIDLDPNRHCHFTSFVRFCCEAFGRSQYRHFGFTSRGDPLRDVRTLVCTFKGEARLGDVLKVYFVQDLDDKDTYHFRIVNEAKAVIFESRLQFFPQITSKM</sequence>
<dbReference type="PANTHER" id="PTHR34487">
    <property type="entry name" value="ACYL-ACP THIOESTERASE"/>
    <property type="match status" value="1"/>
</dbReference>
<proteinExistence type="predicted"/>
<dbReference type="Proteomes" id="UP000271974">
    <property type="component" value="Unassembled WGS sequence"/>
</dbReference>
<accession>A0A3S1BNT2</accession>
<keyword evidence="2" id="KW-1185">Reference proteome</keyword>
<organism evidence="1 2">
    <name type="scientific">Elysia chlorotica</name>
    <name type="common">Eastern emerald elysia</name>
    <name type="synonym">Sea slug</name>
    <dbReference type="NCBI Taxonomy" id="188477"/>
    <lineage>
        <taxon>Eukaryota</taxon>
        <taxon>Metazoa</taxon>
        <taxon>Spiralia</taxon>
        <taxon>Lophotrochozoa</taxon>
        <taxon>Mollusca</taxon>
        <taxon>Gastropoda</taxon>
        <taxon>Heterobranchia</taxon>
        <taxon>Euthyneura</taxon>
        <taxon>Panpulmonata</taxon>
        <taxon>Sacoglossa</taxon>
        <taxon>Placobranchoidea</taxon>
        <taxon>Plakobranchidae</taxon>
        <taxon>Elysia</taxon>
    </lineage>
</organism>
<evidence type="ECO:0000313" key="1">
    <source>
        <dbReference type="EMBL" id="RUS71317.1"/>
    </source>
</evidence>
<dbReference type="OrthoDB" id="6278306at2759"/>
<dbReference type="PANTHER" id="PTHR34487:SF1">
    <property type="entry name" value="ACYL-ACP THIOESTERASE"/>
    <property type="match status" value="1"/>
</dbReference>
<dbReference type="AlphaFoldDB" id="A0A3S1BNT2"/>
<dbReference type="InterPro" id="IPR029069">
    <property type="entry name" value="HotDog_dom_sf"/>
</dbReference>
<reference evidence="1 2" key="1">
    <citation type="submission" date="2019-01" db="EMBL/GenBank/DDBJ databases">
        <title>A draft genome assembly of the solar-powered sea slug Elysia chlorotica.</title>
        <authorList>
            <person name="Cai H."/>
            <person name="Li Q."/>
            <person name="Fang X."/>
            <person name="Li J."/>
            <person name="Curtis N.E."/>
            <person name="Altenburger A."/>
            <person name="Shibata T."/>
            <person name="Feng M."/>
            <person name="Maeda T."/>
            <person name="Schwartz J.A."/>
            <person name="Shigenobu S."/>
            <person name="Lundholm N."/>
            <person name="Nishiyama T."/>
            <person name="Yang H."/>
            <person name="Hasebe M."/>
            <person name="Li S."/>
            <person name="Pierce S.K."/>
            <person name="Wang J."/>
        </authorList>
    </citation>
    <scope>NUCLEOTIDE SEQUENCE [LARGE SCALE GENOMIC DNA]</scope>
    <source>
        <strain evidence="1">EC2010</strain>
        <tissue evidence="1">Whole organism of an adult</tissue>
    </source>
</reference>
<evidence type="ECO:0000313" key="2">
    <source>
        <dbReference type="Proteomes" id="UP000271974"/>
    </source>
</evidence>